<evidence type="ECO:0000313" key="1">
    <source>
        <dbReference type="EMBL" id="KAF2651989.1"/>
    </source>
</evidence>
<dbReference type="EMBL" id="MU004412">
    <property type="protein sequence ID" value="KAF2651989.1"/>
    <property type="molecule type" value="Genomic_DNA"/>
</dbReference>
<accession>A0A6A6SWC0</accession>
<reference evidence="1" key="1">
    <citation type="journal article" date="2020" name="Stud. Mycol.">
        <title>101 Dothideomycetes genomes: a test case for predicting lifestyles and emergence of pathogens.</title>
        <authorList>
            <person name="Haridas S."/>
            <person name="Albert R."/>
            <person name="Binder M."/>
            <person name="Bloem J."/>
            <person name="Labutti K."/>
            <person name="Salamov A."/>
            <person name="Andreopoulos B."/>
            <person name="Baker S."/>
            <person name="Barry K."/>
            <person name="Bills G."/>
            <person name="Bluhm B."/>
            <person name="Cannon C."/>
            <person name="Castanera R."/>
            <person name="Culley D."/>
            <person name="Daum C."/>
            <person name="Ezra D."/>
            <person name="Gonzalez J."/>
            <person name="Henrissat B."/>
            <person name="Kuo A."/>
            <person name="Liang C."/>
            <person name="Lipzen A."/>
            <person name="Lutzoni F."/>
            <person name="Magnuson J."/>
            <person name="Mondo S."/>
            <person name="Nolan M."/>
            <person name="Ohm R."/>
            <person name="Pangilinan J."/>
            <person name="Park H.-J."/>
            <person name="Ramirez L."/>
            <person name="Alfaro M."/>
            <person name="Sun H."/>
            <person name="Tritt A."/>
            <person name="Yoshinaga Y."/>
            <person name="Zwiers L.-H."/>
            <person name="Turgeon B."/>
            <person name="Goodwin S."/>
            <person name="Spatafora J."/>
            <person name="Crous P."/>
            <person name="Grigoriev I."/>
        </authorList>
    </citation>
    <scope>NUCLEOTIDE SEQUENCE</scope>
    <source>
        <strain evidence="1">CBS 122681</strain>
    </source>
</reference>
<dbReference type="AlphaFoldDB" id="A0A6A6SWC0"/>
<sequence length="111" mass="12684">MQVFCILCSSPVILVSRYSGEARGARAENEKTNTAVILTTQQGDTRDATFQKLLPSFSDRRHADRMRFELRQAFFQLHRKRDVPLPHRPQRRPSALLPTDMHGIIAPLVSL</sequence>
<proteinExistence type="predicted"/>
<gene>
    <name evidence="1" type="ORF">K491DRAFT_71940</name>
</gene>
<dbReference type="Proteomes" id="UP000799324">
    <property type="component" value="Unassembled WGS sequence"/>
</dbReference>
<keyword evidence="2" id="KW-1185">Reference proteome</keyword>
<protein>
    <submittedName>
        <fullName evidence="1">Uncharacterized protein</fullName>
    </submittedName>
</protein>
<evidence type="ECO:0000313" key="2">
    <source>
        <dbReference type="Proteomes" id="UP000799324"/>
    </source>
</evidence>
<organism evidence="1 2">
    <name type="scientific">Lophiostoma macrostomum CBS 122681</name>
    <dbReference type="NCBI Taxonomy" id="1314788"/>
    <lineage>
        <taxon>Eukaryota</taxon>
        <taxon>Fungi</taxon>
        <taxon>Dikarya</taxon>
        <taxon>Ascomycota</taxon>
        <taxon>Pezizomycotina</taxon>
        <taxon>Dothideomycetes</taxon>
        <taxon>Pleosporomycetidae</taxon>
        <taxon>Pleosporales</taxon>
        <taxon>Lophiostomataceae</taxon>
        <taxon>Lophiostoma</taxon>
    </lineage>
</organism>
<name>A0A6A6SWC0_9PLEO</name>